<dbReference type="Proteomes" id="UP001344632">
    <property type="component" value="Unassembled WGS sequence"/>
</dbReference>
<protein>
    <submittedName>
        <fullName evidence="2">GNAT family N-acetyltransferase</fullName>
    </submittedName>
</protein>
<gene>
    <name evidence="2" type="ORF">P4H66_03685</name>
</gene>
<reference evidence="2 3" key="1">
    <citation type="submission" date="2023-03" db="EMBL/GenBank/DDBJ databases">
        <title>Bacillus Genome Sequencing.</title>
        <authorList>
            <person name="Dunlap C."/>
        </authorList>
    </citation>
    <scope>NUCLEOTIDE SEQUENCE [LARGE SCALE GENOMIC DNA]</scope>
    <source>
        <strain evidence="2 3">BD-525</strain>
    </source>
</reference>
<comment type="caution">
    <text evidence="2">The sequence shown here is derived from an EMBL/GenBank/DDBJ whole genome shotgun (WGS) entry which is preliminary data.</text>
</comment>
<name>A0ABU6GLE1_9BACL</name>
<dbReference type="RefSeq" id="WP_326085850.1">
    <property type="nucleotide sequence ID" value="NZ_JARLKZ010000003.1"/>
</dbReference>
<feature type="domain" description="BioF2-like acetyltransferase" evidence="1">
    <location>
        <begin position="178"/>
        <end position="326"/>
    </location>
</feature>
<dbReference type="Pfam" id="PF13480">
    <property type="entry name" value="Acetyltransf_6"/>
    <property type="match status" value="1"/>
</dbReference>
<dbReference type="InterPro" id="IPR038740">
    <property type="entry name" value="BioF2-like_GNAT_dom"/>
</dbReference>
<accession>A0ABU6GLE1</accession>
<evidence type="ECO:0000259" key="1">
    <source>
        <dbReference type="Pfam" id="PF13480"/>
    </source>
</evidence>
<keyword evidence="3" id="KW-1185">Reference proteome</keyword>
<dbReference type="InterPro" id="IPR016181">
    <property type="entry name" value="Acyl_CoA_acyltransferase"/>
</dbReference>
<sequence length="372" mass="44381">MNTKIITDADGFLSIREDWERLAEQDPDATYYSTFEFNYSWWQTFGGDKNKELFILCHYRDNVMVAIAPLMIRVIDKKIVKCRVLSFLGKGDYFNFIIDSSKFKSSTIIRELMNTVEEHSGRWDKVELTHLRMDTQLLKYLMRHDRYSKHTEYLTSCARINSDDYCSYADFEKEMLSTKLRRKRVKLQDDTGYRFRVVTGSQSEDMYDKIAHIHQLEKKYLNEVKGRHERGSLFEDKNNEHFLKRLFKGNDKILFFYLESEDGEIIIYKCCYLYRNVLYGWNTGYSPKFSHYHGISDVLLMEMVESLFHSSCTKQIDFGAGTYSWKFRWTNRFSVSYSFIMWNESSQQSRLLRLLIQSREIVRAFKGLKNAL</sequence>
<dbReference type="SUPFAM" id="SSF55729">
    <property type="entry name" value="Acyl-CoA N-acyltransferases (Nat)"/>
    <property type="match status" value="1"/>
</dbReference>
<organism evidence="2 3">
    <name type="scientific">Paenibacillus dokdonensis</name>
    <dbReference type="NCBI Taxonomy" id="2567944"/>
    <lineage>
        <taxon>Bacteria</taxon>
        <taxon>Bacillati</taxon>
        <taxon>Bacillota</taxon>
        <taxon>Bacilli</taxon>
        <taxon>Bacillales</taxon>
        <taxon>Paenibacillaceae</taxon>
        <taxon>Paenibacillus</taxon>
    </lineage>
</organism>
<evidence type="ECO:0000313" key="2">
    <source>
        <dbReference type="EMBL" id="MEC0238972.1"/>
    </source>
</evidence>
<dbReference type="EMBL" id="JARLKZ010000003">
    <property type="protein sequence ID" value="MEC0238972.1"/>
    <property type="molecule type" value="Genomic_DNA"/>
</dbReference>
<evidence type="ECO:0000313" key="3">
    <source>
        <dbReference type="Proteomes" id="UP001344632"/>
    </source>
</evidence>
<proteinExistence type="predicted"/>
<dbReference type="Gene3D" id="3.40.630.30">
    <property type="match status" value="1"/>
</dbReference>